<dbReference type="OrthoDB" id="9804743at2"/>
<evidence type="ECO:0000313" key="2">
    <source>
        <dbReference type="Proteomes" id="UP000269148"/>
    </source>
</evidence>
<dbReference type="RefSeq" id="WP_121792106.1">
    <property type="nucleotide sequence ID" value="NZ_QLQC01000083.1"/>
</dbReference>
<comment type="caution">
    <text evidence="1">The sequence shown here is derived from an EMBL/GenBank/DDBJ whole genome shotgun (WGS) entry which is preliminary data.</text>
</comment>
<dbReference type="Proteomes" id="UP000269148">
    <property type="component" value="Unassembled WGS sequence"/>
</dbReference>
<gene>
    <name evidence="1" type="ORF">DIY07_09530</name>
</gene>
<name>A0A3L8GCU3_STRIN</name>
<proteinExistence type="predicted"/>
<accession>A0A3L8GCU3</accession>
<evidence type="ECO:0000313" key="1">
    <source>
        <dbReference type="EMBL" id="RLU54865.1"/>
    </source>
</evidence>
<reference evidence="1 2" key="1">
    <citation type="submission" date="2018-06" db="EMBL/GenBank/DDBJ databases">
        <title>Mutators as drivers of adaptation in pathogenic bacteria and a risk factor for host jumps and vaccine escape.</title>
        <authorList>
            <person name="Barnes A.C."/>
            <person name="Silayeva O."/>
        </authorList>
    </citation>
    <scope>NUCLEOTIDE SEQUENCE [LARGE SCALE GENOMIC DNA]</scope>
    <source>
        <strain evidence="1 2">QMA0445</strain>
    </source>
</reference>
<protein>
    <submittedName>
        <fullName evidence="1">Plasmid mobilization relaxosome protein MobC</fullName>
    </submittedName>
</protein>
<sequence length="127" mass="15140">MKQKKRTRVNRFELRTTDKEADKLRRRITQANKKTFQAYALKMLLEGKIETYDYSELRQLRIEVNRIGQNINQLVRYVNTFEELDSELIQALQDDIKEMKQLVTKEFKTKEVAKQHGSDQSLSDQTD</sequence>
<dbReference type="AlphaFoldDB" id="A0A3L8GCU3"/>
<organism evidence="1 2">
    <name type="scientific">Streptococcus iniae</name>
    <name type="common">Streptococcus shiloi</name>
    <dbReference type="NCBI Taxonomy" id="1346"/>
    <lineage>
        <taxon>Bacteria</taxon>
        <taxon>Bacillati</taxon>
        <taxon>Bacillota</taxon>
        <taxon>Bacilli</taxon>
        <taxon>Lactobacillales</taxon>
        <taxon>Streptococcaceae</taxon>
        <taxon>Streptococcus</taxon>
    </lineage>
</organism>
<dbReference type="EMBL" id="QLQD01000082">
    <property type="protein sequence ID" value="RLU54865.1"/>
    <property type="molecule type" value="Genomic_DNA"/>
</dbReference>
<dbReference type="InterPro" id="IPR053842">
    <property type="entry name" value="NikA-like"/>
</dbReference>
<dbReference type="Pfam" id="PF21983">
    <property type="entry name" value="NikA-like"/>
    <property type="match status" value="1"/>
</dbReference>